<keyword evidence="4" id="KW-1185">Reference proteome</keyword>
<dbReference type="NCBIfam" id="TIGR00696">
    <property type="entry name" value="wecG_tagA_cpsF"/>
    <property type="match status" value="1"/>
</dbReference>
<gene>
    <name evidence="3" type="ORF">UR08_01640</name>
</gene>
<dbReference type="Pfam" id="PF03808">
    <property type="entry name" value="Glyco_tran_WecG"/>
    <property type="match status" value="1"/>
</dbReference>
<evidence type="ECO:0000313" key="4">
    <source>
        <dbReference type="Proteomes" id="UP000257055"/>
    </source>
</evidence>
<keyword evidence="2 3" id="KW-0808">Transferase</keyword>
<dbReference type="EMBL" id="LARY01000001">
    <property type="protein sequence ID" value="RDX02256.1"/>
    <property type="molecule type" value="Genomic_DNA"/>
</dbReference>
<dbReference type="PANTHER" id="PTHR34136:SF1">
    <property type="entry name" value="UDP-N-ACETYL-D-MANNOSAMINURONIC ACID TRANSFERASE"/>
    <property type="match status" value="1"/>
</dbReference>
<proteinExistence type="predicted"/>
<dbReference type="AlphaFoldDB" id="A0A3D8TT36"/>
<organism evidence="3 4">
    <name type="scientific">Listeria kieliensis</name>
    <dbReference type="NCBI Taxonomy" id="1621700"/>
    <lineage>
        <taxon>Bacteria</taxon>
        <taxon>Bacillati</taxon>
        <taxon>Bacillota</taxon>
        <taxon>Bacilli</taxon>
        <taxon>Bacillales</taxon>
        <taxon>Listeriaceae</taxon>
        <taxon>Listeria</taxon>
    </lineage>
</organism>
<dbReference type="CDD" id="cd06533">
    <property type="entry name" value="Glyco_transf_WecG_TagA"/>
    <property type="match status" value="1"/>
</dbReference>
<dbReference type="GO" id="GO:0016758">
    <property type="term" value="F:hexosyltransferase activity"/>
    <property type="evidence" value="ECO:0007669"/>
    <property type="project" value="TreeGrafter"/>
</dbReference>
<name>A0A3D8TT36_9LIST</name>
<evidence type="ECO:0000313" key="3">
    <source>
        <dbReference type="EMBL" id="RDX02256.1"/>
    </source>
</evidence>
<evidence type="ECO:0000256" key="2">
    <source>
        <dbReference type="ARBA" id="ARBA00022679"/>
    </source>
</evidence>
<keyword evidence="1" id="KW-0328">Glycosyltransferase</keyword>
<dbReference type="Proteomes" id="UP000257055">
    <property type="component" value="Unassembled WGS sequence"/>
</dbReference>
<sequence length="250" mass="28889">MEKEKRFYLLGTYLDPLSMQETLARIEQLILIREPVQHVAINAGKINLLQRDAELRSIINECSLISADGQAIVWAAKFLNHDIPERVAGIDLFQELVRLAAEKSWRVYYFGAKQTVVQKVVSKHQKLYPNLQVAGFRNGYFEEESEEIAAEIRASRADILFVGFSSPKKEFWIHANLEKLHVPFVMGVGGSFDVIAGKTKRAPLVMQKAGLEWFYRFLQEPRRMAKRYLIGNAIFLCSVLKEKWRMERKK</sequence>
<dbReference type="PANTHER" id="PTHR34136">
    <property type="match status" value="1"/>
</dbReference>
<evidence type="ECO:0000256" key="1">
    <source>
        <dbReference type="ARBA" id="ARBA00022676"/>
    </source>
</evidence>
<comment type="caution">
    <text evidence="3">The sequence shown here is derived from an EMBL/GenBank/DDBJ whole genome shotgun (WGS) entry which is preliminary data.</text>
</comment>
<reference evidence="4" key="1">
    <citation type="submission" date="2015-04" db="EMBL/GenBank/DDBJ databases">
        <authorList>
            <person name="Schardt J."/>
            <person name="Mueller-Herbst S."/>
            <person name="Scherer S."/>
            <person name="Huptas C."/>
        </authorList>
    </citation>
    <scope>NUCLEOTIDE SEQUENCE [LARGE SCALE GENOMIC DNA]</scope>
    <source>
        <strain evidence="4">Kiel-L1</strain>
    </source>
</reference>
<dbReference type="InterPro" id="IPR004629">
    <property type="entry name" value="WecG_TagA_CpsF"/>
</dbReference>
<dbReference type="RefSeq" id="WP_115751931.1">
    <property type="nucleotide sequence ID" value="NZ_LARY01000001.1"/>
</dbReference>
<protein>
    <submittedName>
        <fullName evidence="3">UDP-N-acetyl-D-mannosamine transferase</fullName>
    </submittedName>
</protein>
<accession>A0A3D8TT36</accession>